<dbReference type="Proteomes" id="UP000886520">
    <property type="component" value="Chromosome 25"/>
</dbReference>
<keyword evidence="3" id="KW-0653">Protein transport</keyword>
<dbReference type="EMBL" id="JABFUD020000025">
    <property type="protein sequence ID" value="KAI5058930.1"/>
    <property type="molecule type" value="Genomic_DNA"/>
</dbReference>
<reference evidence="6" key="1">
    <citation type="submission" date="2021-01" db="EMBL/GenBank/DDBJ databases">
        <title>Adiantum capillus-veneris genome.</title>
        <authorList>
            <person name="Fang Y."/>
            <person name="Liao Q."/>
        </authorList>
    </citation>
    <scope>NUCLEOTIDE SEQUENCE</scope>
    <source>
        <strain evidence="6">H3</strain>
        <tissue evidence="6">Leaf</tissue>
    </source>
</reference>
<dbReference type="Gene3D" id="1.20.5.110">
    <property type="match status" value="1"/>
</dbReference>
<dbReference type="GO" id="GO:0000149">
    <property type="term" value="F:SNARE binding"/>
    <property type="evidence" value="ECO:0007669"/>
    <property type="project" value="TreeGrafter"/>
</dbReference>
<dbReference type="FunFam" id="1.20.5.110:FF:000008">
    <property type="entry name" value="Syntaxin 132"/>
    <property type="match status" value="1"/>
</dbReference>
<dbReference type="SMART" id="SM00397">
    <property type="entry name" value="t_SNARE"/>
    <property type="match status" value="1"/>
</dbReference>
<organism evidence="6 7">
    <name type="scientific">Adiantum capillus-veneris</name>
    <name type="common">Maidenhair fern</name>
    <dbReference type="NCBI Taxonomy" id="13818"/>
    <lineage>
        <taxon>Eukaryota</taxon>
        <taxon>Viridiplantae</taxon>
        <taxon>Streptophyta</taxon>
        <taxon>Embryophyta</taxon>
        <taxon>Tracheophyta</taxon>
        <taxon>Polypodiopsida</taxon>
        <taxon>Polypodiidae</taxon>
        <taxon>Polypodiales</taxon>
        <taxon>Pteridineae</taxon>
        <taxon>Pteridaceae</taxon>
        <taxon>Vittarioideae</taxon>
        <taxon>Adiantum</taxon>
    </lineage>
</organism>
<comment type="similarity">
    <text evidence="1 4">Belongs to the syntaxin family.</text>
</comment>
<dbReference type="GO" id="GO:0006906">
    <property type="term" value="P:vesicle fusion"/>
    <property type="evidence" value="ECO:0007669"/>
    <property type="project" value="TreeGrafter"/>
</dbReference>
<dbReference type="PROSITE" id="PS50192">
    <property type="entry name" value="T_SNARE"/>
    <property type="match status" value="1"/>
</dbReference>
<dbReference type="InterPro" id="IPR010989">
    <property type="entry name" value="SNARE"/>
</dbReference>
<sequence>MNDLLSQNFSARVPKGPYVDLEVDSRDFEAQAETEMAAQNLTHFFNEVESIKDDMQKVRVLLSSLQSANAESATLTAAATVKKLRDRMDKDVEEVLKKAKLIKSHLEDLDRANLASRRTPGCEQGSSTDRTRMSVTNSLRKTLKDLMGEFQTLRDKMMFDYKDTIERRYYMVTGMHADDDVIDRMIDTGESETFLQRAIQEQGKGQIIDTIKEIQERHESVKEIEKNLMELHQIFLDMAVLVEAQGEQLNNIEIAVQGASSFVKRGTDDLHTAKKLQRNTRKCKT</sequence>
<dbReference type="Gene3D" id="1.20.58.70">
    <property type="match status" value="1"/>
</dbReference>
<dbReference type="GO" id="GO:0005886">
    <property type="term" value="C:plasma membrane"/>
    <property type="evidence" value="ECO:0007669"/>
    <property type="project" value="TreeGrafter"/>
</dbReference>
<dbReference type="InterPro" id="IPR000727">
    <property type="entry name" value="T_SNARE_dom"/>
</dbReference>
<evidence type="ECO:0000259" key="5">
    <source>
        <dbReference type="PROSITE" id="PS50192"/>
    </source>
</evidence>
<dbReference type="PROSITE" id="PS00914">
    <property type="entry name" value="SYNTAXIN"/>
    <property type="match status" value="1"/>
</dbReference>
<protein>
    <recommendedName>
        <fullName evidence="5">t-SNARE coiled-coil homology domain-containing protein</fullName>
    </recommendedName>
</protein>
<dbReference type="GO" id="GO:0005484">
    <property type="term" value="F:SNAP receptor activity"/>
    <property type="evidence" value="ECO:0007669"/>
    <property type="project" value="InterPro"/>
</dbReference>
<name>A0A9D4Z2T9_ADICA</name>
<evidence type="ECO:0000256" key="3">
    <source>
        <dbReference type="ARBA" id="ARBA00022927"/>
    </source>
</evidence>
<dbReference type="InterPro" id="IPR006012">
    <property type="entry name" value="Syntaxin/epimorphin_CS"/>
</dbReference>
<dbReference type="GO" id="GO:0006886">
    <property type="term" value="P:intracellular protein transport"/>
    <property type="evidence" value="ECO:0007669"/>
    <property type="project" value="InterPro"/>
</dbReference>
<evidence type="ECO:0000313" key="6">
    <source>
        <dbReference type="EMBL" id="KAI5058930.1"/>
    </source>
</evidence>
<dbReference type="GO" id="GO:0031201">
    <property type="term" value="C:SNARE complex"/>
    <property type="evidence" value="ECO:0007669"/>
    <property type="project" value="TreeGrafter"/>
</dbReference>
<evidence type="ECO:0000256" key="2">
    <source>
        <dbReference type="ARBA" id="ARBA00022448"/>
    </source>
</evidence>
<keyword evidence="7" id="KW-1185">Reference proteome</keyword>
<dbReference type="GO" id="GO:0048278">
    <property type="term" value="P:vesicle docking"/>
    <property type="evidence" value="ECO:0007669"/>
    <property type="project" value="TreeGrafter"/>
</dbReference>
<dbReference type="PANTHER" id="PTHR19957:SF80">
    <property type="entry name" value="SYNTAXIN-121"/>
    <property type="match status" value="1"/>
</dbReference>
<dbReference type="OrthoDB" id="10255013at2759"/>
<dbReference type="CDD" id="cd15848">
    <property type="entry name" value="SNARE_syntaxin1-like"/>
    <property type="match status" value="1"/>
</dbReference>
<dbReference type="CDD" id="cd00179">
    <property type="entry name" value="SynN"/>
    <property type="match status" value="1"/>
</dbReference>
<dbReference type="Pfam" id="PF05739">
    <property type="entry name" value="SNARE"/>
    <property type="match status" value="1"/>
</dbReference>
<dbReference type="Pfam" id="PF00804">
    <property type="entry name" value="Syntaxin"/>
    <property type="match status" value="1"/>
</dbReference>
<comment type="caution">
    <text evidence="6">The sequence shown here is derived from an EMBL/GenBank/DDBJ whole genome shotgun (WGS) entry which is preliminary data.</text>
</comment>
<feature type="domain" description="T-SNARE coiled-coil homology" evidence="5">
    <location>
        <begin position="211"/>
        <end position="273"/>
    </location>
</feature>
<dbReference type="GO" id="GO:0006887">
    <property type="term" value="P:exocytosis"/>
    <property type="evidence" value="ECO:0007669"/>
    <property type="project" value="TreeGrafter"/>
</dbReference>
<dbReference type="SUPFAM" id="SSF47661">
    <property type="entry name" value="t-snare proteins"/>
    <property type="match status" value="1"/>
</dbReference>
<dbReference type="AlphaFoldDB" id="A0A9D4Z2T9"/>
<accession>A0A9D4Z2T9</accession>
<dbReference type="GO" id="GO:0012505">
    <property type="term" value="C:endomembrane system"/>
    <property type="evidence" value="ECO:0007669"/>
    <property type="project" value="TreeGrafter"/>
</dbReference>
<dbReference type="FunFam" id="1.20.58.70:FF:000003">
    <property type="entry name" value="Qa-SNARE, Sso1/Syntaxin1-type, SYP12A-group"/>
    <property type="match status" value="1"/>
</dbReference>
<dbReference type="SMART" id="SM00503">
    <property type="entry name" value="SynN"/>
    <property type="match status" value="1"/>
</dbReference>
<proteinExistence type="inferred from homology"/>
<dbReference type="InterPro" id="IPR045242">
    <property type="entry name" value="Syntaxin"/>
</dbReference>
<gene>
    <name evidence="6" type="ORF">GOP47_0025249</name>
</gene>
<evidence type="ECO:0000256" key="1">
    <source>
        <dbReference type="ARBA" id="ARBA00009063"/>
    </source>
</evidence>
<evidence type="ECO:0000256" key="4">
    <source>
        <dbReference type="RuleBase" id="RU003858"/>
    </source>
</evidence>
<dbReference type="InterPro" id="IPR006011">
    <property type="entry name" value="Syntaxin_N"/>
</dbReference>
<dbReference type="PANTHER" id="PTHR19957">
    <property type="entry name" value="SYNTAXIN"/>
    <property type="match status" value="1"/>
</dbReference>
<keyword evidence="2" id="KW-0813">Transport</keyword>
<evidence type="ECO:0000313" key="7">
    <source>
        <dbReference type="Proteomes" id="UP000886520"/>
    </source>
</evidence>